<keyword evidence="5" id="KW-1185">Reference proteome</keyword>
<dbReference type="Gene3D" id="3.40.640.10">
    <property type="entry name" value="Type I PLP-dependent aspartate aminotransferase-like (Major domain)"/>
    <property type="match status" value="1"/>
</dbReference>
<gene>
    <name evidence="4" type="ORF">Cpir12675_004823</name>
</gene>
<comment type="caution">
    <text evidence="4">The sequence shown here is derived from an EMBL/GenBank/DDBJ whole genome shotgun (WGS) entry which is preliminary data.</text>
</comment>
<dbReference type="Pfam" id="PF01053">
    <property type="entry name" value="Cys_Met_Meta_PP"/>
    <property type="match status" value="1"/>
</dbReference>
<evidence type="ECO:0000256" key="3">
    <source>
        <dbReference type="RuleBase" id="RU362118"/>
    </source>
</evidence>
<dbReference type="Gene3D" id="3.90.1150.10">
    <property type="entry name" value="Aspartate Aminotransferase, domain 1"/>
    <property type="match status" value="1"/>
</dbReference>
<proteinExistence type="inferred from homology"/>
<accession>A0ABR3YUK6</accession>
<dbReference type="EMBL" id="JAWDJO010000146">
    <property type="protein sequence ID" value="KAL1891782.1"/>
    <property type="molecule type" value="Genomic_DNA"/>
</dbReference>
<reference evidence="4 5" key="1">
    <citation type="journal article" date="2024" name="IMA Fungus">
        <title>IMA Genome - F19 : A genome assembly and annotation guide to empower mycologists, including annotated draft genome sequences of Ceratocystis pirilliformis, Diaporthe australafricana, Fusarium ophioides, Paecilomyces lecythidis, and Sporothrix stenoceras.</title>
        <authorList>
            <person name="Aylward J."/>
            <person name="Wilson A.M."/>
            <person name="Visagie C.M."/>
            <person name="Spraker J."/>
            <person name="Barnes I."/>
            <person name="Buitendag C."/>
            <person name="Ceriani C."/>
            <person name="Del Mar Angel L."/>
            <person name="du Plessis D."/>
            <person name="Fuchs T."/>
            <person name="Gasser K."/>
            <person name="Kramer D."/>
            <person name="Li W."/>
            <person name="Munsamy K."/>
            <person name="Piso A."/>
            <person name="Price J.L."/>
            <person name="Sonnekus B."/>
            <person name="Thomas C."/>
            <person name="van der Nest A."/>
            <person name="van Dijk A."/>
            <person name="van Heerden A."/>
            <person name="van Vuuren N."/>
            <person name="Yilmaz N."/>
            <person name="Duong T.A."/>
            <person name="van der Merwe N.A."/>
            <person name="Wingfield M.J."/>
            <person name="Wingfield B.D."/>
        </authorList>
    </citation>
    <scope>NUCLEOTIDE SEQUENCE [LARGE SCALE GENOMIC DNA]</scope>
    <source>
        <strain evidence="4 5">CMW 12675</strain>
    </source>
</reference>
<evidence type="ECO:0008006" key="6">
    <source>
        <dbReference type="Google" id="ProtNLM"/>
    </source>
</evidence>
<dbReference type="PANTHER" id="PTHR11808:SF35">
    <property type="entry name" value="CYSTATHIONINE GAMMA-SYNTHASE (AFU_ORTHOLOGUE AFUA_7G01590)"/>
    <property type="match status" value="1"/>
</dbReference>
<dbReference type="PROSITE" id="PS00868">
    <property type="entry name" value="CYS_MET_METAB_PP"/>
    <property type="match status" value="1"/>
</dbReference>
<dbReference type="PIRSF" id="PIRSF001434">
    <property type="entry name" value="CGS"/>
    <property type="match status" value="1"/>
</dbReference>
<dbReference type="InterPro" id="IPR015424">
    <property type="entry name" value="PyrdxlP-dep_Trfase"/>
</dbReference>
<evidence type="ECO:0000313" key="4">
    <source>
        <dbReference type="EMBL" id="KAL1891782.1"/>
    </source>
</evidence>
<dbReference type="InterPro" id="IPR015421">
    <property type="entry name" value="PyrdxlP-dep_Trfase_major"/>
</dbReference>
<evidence type="ECO:0000256" key="1">
    <source>
        <dbReference type="ARBA" id="ARBA00001933"/>
    </source>
</evidence>
<dbReference type="Proteomes" id="UP001583280">
    <property type="component" value="Unassembled WGS sequence"/>
</dbReference>
<evidence type="ECO:0000313" key="5">
    <source>
        <dbReference type="Proteomes" id="UP001583280"/>
    </source>
</evidence>
<dbReference type="SUPFAM" id="SSF53383">
    <property type="entry name" value="PLP-dependent transferases"/>
    <property type="match status" value="1"/>
</dbReference>
<evidence type="ECO:0000256" key="2">
    <source>
        <dbReference type="ARBA" id="ARBA00022898"/>
    </source>
</evidence>
<protein>
    <recommendedName>
        <fullName evidence="6">Cystathionine beta-lyase</fullName>
    </recommendedName>
</protein>
<dbReference type="InterPro" id="IPR000277">
    <property type="entry name" value="Cys/Met-Metab_PyrdxlP-dep_enz"/>
</dbReference>
<dbReference type="InterPro" id="IPR054542">
    <property type="entry name" value="Cys_met_metab_PP"/>
</dbReference>
<sequence>MSPQASSASKDALKAAASISTLAVHSDDGISAHRAVAPAIHVSTTFRYGLDPKDSTQWTNIDPSAPHDSHVYSRDSHPNTTRLEAVLSSILNGPAVTYASGLAAFHAMMILLNPKRIAITDGYHGCYGVIELLGRLTGLKTVPLDCDDAELQPGDVIHVETPLNPLGEARSLAYYAAKAKRTGAFFTVDATFAPPPLQDPFRYDADLVMHSGTKYIGGHSDLLCGVVAVNPKHANSSIPAAENLEARLRADRMVTGSVLGSLEGWLGLRSVRTLELRVLRQSSTATQLVQWLATAADDATSPVSKVVQRVYHASLQTGPENSWLLEQMPNGFGPVFAVICKDEKLARTLPSKLAFFQHATSLGGVESLVEWRSMSDEHAPPTLLRFSIGVEAFEDLKADLLQGFEAMIAELL</sequence>
<keyword evidence="2 3" id="KW-0663">Pyridoxal phosphate</keyword>
<comment type="similarity">
    <text evidence="3">Belongs to the trans-sulfuration enzymes family.</text>
</comment>
<name>A0ABR3YUK6_9PEZI</name>
<dbReference type="InterPro" id="IPR015422">
    <property type="entry name" value="PyrdxlP-dep_Trfase_small"/>
</dbReference>
<organism evidence="4 5">
    <name type="scientific">Ceratocystis pirilliformis</name>
    <dbReference type="NCBI Taxonomy" id="259994"/>
    <lineage>
        <taxon>Eukaryota</taxon>
        <taxon>Fungi</taxon>
        <taxon>Dikarya</taxon>
        <taxon>Ascomycota</taxon>
        <taxon>Pezizomycotina</taxon>
        <taxon>Sordariomycetes</taxon>
        <taxon>Hypocreomycetidae</taxon>
        <taxon>Microascales</taxon>
        <taxon>Ceratocystidaceae</taxon>
        <taxon>Ceratocystis</taxon>
    </lineage>
</organism>
<dbReference type="PANTHER" id="PTHR11808">
    <property type="entry name" value="TRANS-SULFURATION ENZYME FAMILY MEMBER"/>
    <property type="match status" value="1"/>
</dbReference>
<comment type="cofactor">
    <cofactor evidence="1 3">
        <name>pyridoxal 5'-phosphate</name>
        <dbReference type="ChEBI" id="CHEBI:597326"/>
    </cofactor>
</comment>